<dbReference type="Pfam" id="PF08448">
    <property type="entry name" value="PAS_4"/>
    <property type="match status" value="1"/>
</dbReference>
<dbReference type="AlphaFoldDB" id="A0A9W8Z014"/>
<dbReference type="InterPro" id="IPR005467">
    <property type="entry name" value="His_kinase_dom"/>
</dbReference>
<evidence type="ECO:0000259" key="5">
    <source>
        <dbReference type="PROSITE" id="PS50109"/>
    </source>
</evidence>
<protein>
    <submittedName>
        <fullName evidence="8">Uncharacterized protein</fullName>
    </submittedName>
</protein>
<accession>A0A9W8Z014</accession>
<dbReference type="SUPFAM" id="SSF52172">
    <property type="entry name" value="CheY-like"/>
    <property type="match status" value="1"/>
</dbReference>
<dbReference type="CDD" id="cd16922">
    <property type="entry name" value="HATPase_EvgS-ArcB-TorS-like"/>
    <property type="match status" value="1"/>
</dbReference>
<keyword evidence="1 3" id="KW-0597">Phosphoprotein</keyword>
<dbReference type="Gene3D" id="1.10.287.130">
    <property type="match status" value="1"/>
</dbReference>
<dbReference type="Gene3D" id="3.40.50.2300">
    <property type="match status" value="1"/>
</dbReference>
<dbReference type="FunFam" id="3.30.565.10:FF:000010">
    <property type="entry name" value="Sensor histidine kinase RcsC"/>
    <property type="match status" value="1"/>
</dbReference>
<dbReference type="PROSITE" id="PS50112">
    <property type="entry name" value="PAS"/>
    <property type="match status" value="1"/>
</dbReference>
<dbReference type="InterPro" id="IPR035965">
    <property type="entry name" value="PAS-like_dom_sf"/>
</dbReference>
<feature type="region of interest" description="Disordered" evidence="4">
    <location>
        <begin position="1"/>
        <end position="30"/>
    </location>
</feature>
<feature type="compositionally biased region" description="Pro residues" evidence="4">
    <location>
        <begin position="11"/>
        <end position="20"/>
    </location>
</feature>
<dbReference type="InterPro" id="IPR036890">
    <property type="entry name" value="HATPase_C_sf"/>
</dbReference>
<dbReference type="InterPro" id="IPR001789">
    <property type="entry name" value="Sig_transdc_resp-reg_receiver"/>
</dbReference>
<dbReference type="EMBL" id="JAPEVA010000189">
    <property type="protein sequence ID" value="KAJ4394933.1"/>
    <property type="molecule type" value="Genomic_DNA"/>
</dbReference>
<dbReference type="Proteomes" id="UP001140510">
    <property type="component" value="Unassembled WGS sequence"/>
</dbReference>
<dbReference type="SUPFAM" id="SSF55785">
    <property type="entry name" value="PYP-like sensor domain (PAS domain)"/>
    <property type="match status" value="2"/>
</dbReference>
<keyword evidence="9" id="KW-1185">Reference proteome</keyword>
<dbReference type="OrthoDB" id="60033at2759"/>
<dbReference type="PANTHER" id="PTHR45339:SF1">
    <property type="entry name" value="HYBRID SIGNAL TRANSDUCTION HISTIDINE KINASE J"/>
    <property type="match status" value="1"/>
</dbReference>
<dbReference type="CDD" id="cd00130">
    <property type="entry name" value="PAS"/>
    <property type="match status" value="1"/>
</dbReference>
<dbReference type="InterPro" id="IPR003594">
    <property type="entry name" value="HATPase_dom"/>
</dbReference>
<feature type="domain" description="Histidine kinase" evidence="5">
    <location>
        <begin position="273"/>
        <end position="480"/>
    </location>
</feature>
<name>A0A9W8Z014_9PLEO</name>
<dbReference type="PROSITE" id="PS50109">
    <property type="entry name" value="HIS_KIN"/>
    <property type="match status" value="1"/>
</dbReference>
<evidence type="ECO:0000256" key="2">
    <source>
        <dbReference type="ARBA" id="ARBA00023012"/>
    </source>
</evidence>
<gene>
    <name evidence="8" type="ORF">N0V91_011169</name>
</gene>
<proteinExistence type="predicted"/>
<dbReference type="CDD" id="cd17546">
    <property type="entry name" value="REC_hyHK_CKI1_RcsC-like"/>
    <property type="match status" value="1"/>
</dbReference>
<evidence type="ECO:0000313" key="8">
    <source>
        <dbReference type="EMBL" id="KAJ4394933.1"/>
    </source>
</evidence>
<dbReference type="SUPFAM" id="SSF55874">
    <property type="entry name" value="ATPase domain of HSP90 chaperone/DNA topoisomerase II/histidine kinase"/>
    <property type="match status" value="1"/>
</dbReference>
<dbReference type="InterPro" id="IPR013656">
    <property type="entry name" value="PAS_4"/>
</dbReference>
<dbReference type="NCBIfam" id="TIGR00229">
    <property type="entry name" value="sensory_box"/>
    <property type="match status" value="2"/>
</dbReference>
<dbReference type="InterPro" id="IPR000014">
    <property type="entry name" value="PAS"/>
</dbReference>
<keyword evidence="2" id="KW-0902">Two-component regulatory system</keyword>
<dbReference type="GO" id="GO:0000155">
    <property type="term" value="F:phosphorelay sensor kinase activity"/>
    <property type="evidence" value="ECO:0007669"/>
    <property type="project" value="InterPro"/>
</dbReference>
<comment type="caution">
    <text evidence="8">The sequence shown here is derived from an EMBL/GenBank/DDBJ whole genome shotgun (WGS) entry which is preliminary data.</text>
</comment>
<evidence type="ECO:0000313" key="9">
    <source>
        <dbReference type="Proteomes" id="UP001140510"/>
    </source>
</evidence>
<dbReference type="Pfam" id="PF02518">
    <property type="entry name" value="HATPase_c"/>
    <property type="match status" value="1"/>
</dbReference>
<dbReference type="Gene3D" id="3.30.565.10">
    <property type="entry name" value="Histidine kinase-like ATPase, C-terminal domain"/>
    <property type="match status" value="1"/>
</dbReference>
<dbReference type="SUPFAM" id="SSF47384">
    <property type="entry name" value="Homodimeric domain of signal transducing histidine kinase"/>
    <property type="match status" value="1"/>
</dbReference>
<dbReference type="Gene3D" id="3.30.450.20">
    <property type="entry name" value="PAS domain"/>
    <property type="match status" value="2"/>
</dbReference>
<dbReference type="InterPro" id="IPR011006">
    <property type="entry name" value="CheY-like_superfamily"/>
</dbReference>
<dbReference type="PRINTS" id="PR00344">
    <property type="entry name" value="BCTRLSENSOR"/>
</dbReference>
<feature type="domain" description="PAS" evidence="7">
    <location>
        <begin position="164"/>
        <end position="237"/>
    </location>
</feature>
<evidence type="ECO:0000259" key="6">
    <source>
        <dbReference type="PROSITE" id="PS50110"/>
    </source>
</evidence>
<dbReference type="PANTHER" id="PTHR45339">
    <property type="entry name" value="HYBRID SIGNAL TRANSDUCTION HISTIDINE KINASE J"/>
    <property type="match status" value="1"/>
</dbReference>
<dbReference type="PROSITE" id="PS50110">
    <property type="entry name" value="RESPONSE_REGULATORY"/>
    <property type="match status" value="1"/>
</dbReference>
<organism evidence="8 9">
    <name type="scientific">Didymella pomorum</name>
    <dbReference type="NCBI Taxonomy" id="749634"/>
    <lineage>
        <taxon>Eukaryota</taxon>
        <taxon>Fungi</taxon>
        <taxon>Dikarya</taxon>
        <taxon>Ascomycota</taxon>
        <taxon>Pezizomycotina</taxon>
        <taxon>Dothideomycetes</taxon>
        <taxon>Pleosporomycetidae</taxon>
        <taxon>Pleosporales</taxon>
        <taxon>Pleosporineae</taxon>
        <taxon>Didymellaceae</taxon>
        <taxon>Didymella</taxon>
    </lineage>
</organism>
<feature type="domain" description="Response regulatory" evidence="6">
    <location>
        <begin position="517"/>
        <end position="634"/>
    </location>
</feature>
<dbReference type="SMART" id="SM00387">
    <property type="entry name" value="HATPase_c"/>
    <property type="match status" value="1"/>
</dbReference>
<dbReference type="Pfam" id="PF00072">
    <property type="entry name" value="Response_reg"/>
    <property type="match status" value="1"/>
</dbReference>
<dbReference type="SMART" id="SM00388">
    <property type="entry name" value="HisKA"/>
    <property type="match status" value="1"/>
</dbReference>
<dbReference type="Pfam" id="PF13426">
    <property type="entry name" value="PAS_9"/>
    <property type="match status" value="1"/>
</dbReference>
<dbReference type="InterPro" id="IPR004358">
    <property type="entry name" value="Sig_transdc_His_kin-like_C"/>
</dbReference>
<feature type="modified residue" description="4-aspartylphosphate" evidence="3">
    <location>
        <position position="569"/>
    </location>
</feature>
<dbReference type="InterPro" id="IPR003661">
    <property type="entry name" value="HisK_dim/P_dom"/>
</dbReference>
<dbReference type="InterPro" id="IPR036097">
    <property type="entry name" value="HisK_dim/P_sf"/>
</dbReference>
<evidence type="ECO:0000256" key="4">
    <source>
        <dbReference type="SAM" id="MobiDB-lite"/>
    </source>
</evidence>
<sequence>MAIPSGTRHLPTPPAYPDSPAPVSSHDQARARQSDDKLGLCFFRRTPVPTILLDSSLVICQVSDSYLEVLGGCRADQILGLRHNEFFDQRLTVPTRDLANKAIQAAKESRLSYQFDHAQSGGTVWNVRTVPVYDDGSLLYVQIELQDVTGERLKQLELEERVHMNETFRVLVETVKDYAIFMLDPQGNVATWNAGTEASKGYTREEITGKHFSNFFSQKDCQDGKPDRELADALRDGRFAKVTRDLSERHKAEEKMIASYEEASNLKSEFLANMSHEIRTPMHDSEQLELVRMAEESGGILLQVIKDILDYSKLESGCFSVSHDIISVTKIVQSVFKAYQKGCEPGISLDIHLDPKLPEAADGDSLRYRQIVQNLMSNATKFTEQGYFHVNATLVTEEDESYTILTEVVDTGVGISSASSSTLFAPFTQFDNSVTKTYKGTGLGLSICKSLTELMGGNISFRPNPKGCGSIFGFTAKLRKVKQLNHVDILHEQIEALTIQKTDSPSGDIKLIAANKRVLLAEDNSINQRVMVKMLKGLGFANIDLAANGRSAVTMMAKDSLAYHIILMDIDMPVLDGIGATKEIRDAGIGTPIVAMTANALKGQAETYFAKGMSAYIPKPVDRTLLIEVLLSCLRQDTHS</sequence>
<dbReference type="SMART" id="SM00091">
    <property type="entry name" value="PAS"/>
    <property type="match status" value="2"/>
</dbReference>
<evidence type="ECO:0000259" key="7">
    <source>
        <dbReference type="PROSITE" id="PS50112"/>
    </source>
</evidence>
<evidence type="ECO:0000256" key="1">
    <source>
        <dbReference type="ARBA" id="ARBA00022553"/>
    </source>
</evidence>
<evidence type="ECO:0000256" key="3">
    <source>
        <dbReference type="PROSITE-ProRule" id="PRU00169"/>
    </source>
</evidence>
<dbReference type="SMART" id="SM00448">
    <property type="entry name" value="REC"/>
    <property type="match status" value="1"/>
</dbReference>
<dbReference type="CDD" id="cd00082">
    <property type="entry name" value="HisKA"/>
    <property type="match status" value="1"/>
</dbReference>
<reference evidence="8" key="1">
    <citation type="submission" date="2022-10" db="EMBL/GenBank/DDBJ databases">
        <title>Tapping the CABI collections for fungal endophytes: first genome assemblies for Collariella, Neodidymelliopsis, Ascochyta clinopodiicola, Didymella pomorum, Didymosphaeria variabile, Neocosmospora piperis and Neocucurbitaria cava.</title>
        <authorList>
            <person name="Hill R."/>
        </authorList>
    </citation>
    <scope>NUCLEOTIDE SEQUENCE</scope>
    <source>
        <strain evidence="8">IMI 355091</strain>
    </source>
</reference>